<dbReference type="EMBL" id="CP038015">
    <property type="protein sequence ID" value="QBP39699.1"/>
    <property type="molecule type" value="Genomic_DNA"/>
</dbReference>
<evidence type="ECO:0000313" key="2">
    <source>
        <dbReference type="EMBL" id="QBP39699.1"/>
    </source>
</evidence>
<name>A0A4P6ZUQ6_9BACL</name>
<reference evidence="2 3" key="1">
    <citation type="submission" date="2019-03" db="EMBL/GenBank/DDBJ databases">
        <title>Complete genome sequence of Paenisporosarcina antarctica CGMCC 1.6503T.</title>
        <authorList>
            <person name="Rong J.-C."/>
            <person name="Chi N.-Y."/>
            <person name="Zhang Q.-F."/>
        </authorList>
    </citation>
    <scope>NUCLEOTIDE SEQUENCE [LARGE SCALE GENOMIC DNA]</scope>
    <source>
        <strain evidence="2 3">CGMCC 1.6503</strain>
    </source>
</reference>
<keyword evidence="1" id="KW-1133">Transmembrane helix</keyword>
<proteinExistence type="predicted"/>
<keyword evidence="1" id="KW-0472">Membrane</keyword>
<keyword evidence="3" id="KW-1185">Reference proteome</keyword>
<accession>A0A4P6ZUQ6</accession>
<dbReference type="AlphaFoldDB" id="A0A4P6ZUQ6"/>
<gene>
    <name evidence="2" type="ORF">E2636_00340</name>
</gene>
<organism evidence="2 3">
    <name type="scientific">Paenisporosarcina antarctica</name>
    <dbReference type="NCBI Taxonomy" id="417367"/>
    <lineage>
        <taxon>Bacteria</taxon>
        <taxon>Bacillati</taxon>
        <taxon>Bacillota</taxon>
        <taxon>Bacilli</taxon>
        <taxon>Bacillales</taxon>
        <taxon>Caryophanaceae</taxon>
        <taxon>Paenisporosarcina</taxon>
    </lineage>
</organism>
<sequence length="62" mass="7157">MDTLIGLLPIILFLVPAALIIGIIVVVSSKNSKPKNDLERRIQQLKEVNRNLKSRNRKHMFY</sequence>
<dbReference type="KEGG" id="panc:E2636_00340"/>
<dbReference type="RefSeq" id="WP_134207990.1">
    <property type="nucleotide sequence ID" value="NZ_CP038015.1"/>
</dbReference>
<keyword evidence="1" id="KW-0812">Transmembrane</keyword>
<evidence type="ECO:0000313" key="3">
    <source>
        <dbReference type="Proteomes" id="UP000294292"/>
    </source>
</evidence>
<dbReference type="Proteomes" id="UP000294292">
    <property type="component" value="Chromosome"/>
</dbReference>
<feature type="transmembrane region" description="Helical" evidence="1">
    <location>
        <begin position="6"/>
        <end position="27"/>
    </location>
</feature>
<evidence type="ECO:0000256" key="1">
    <source>
        <dbReference type="SAM" id="Phobius"/>
    </source>
</evidence>
<protein>
    <submittedName>
        <fullName evidence="2">Uncharacterized protein</fullName>
    </submittedName>
</protein>